<sequence>MARVNLLGAGRDQNFISPDRNRRTRLELVGGNDSPNQGLQDTQKSHDSIEPIARTDEAISGNIAASLPELRIQIRPTSHQFRGDLTTGDCSPGEEVPLTSNPSKMAGQITGEMISDEQAIEGSGDALKALIRWARRIKEQQLGIFFQNHARPNDQKQGHNAINHQQNVMECPQADMRTPQGQKDQQGNSNSTNLEVLDVENSSHFSFGVKPMDTMPSSVQHPKIGNNSKYTNEIGQVYVQEQHQSITIPPNTNPSGNGSQTGTSSHSSSSKNVVNLCSGDAHVNVNGQKKFLREEHEKGRGATGIQQQDLRGNTYCSYIGYAAKAYLASFKKEFITPLLESVGKVLYLDTASIKRTKASMAKVKVQVDFTKSRPRHVWISLDDKDLTIGRWQPIEYESIPPYCVYCKHQGHMIEDCNFKTLMRTSREEKS</sequence>
<dbReference type="AlphaFoldDB" id="A0A9J5YFF8"/>
<name>A0A9J5YFF8_SOLCO</name>
<evidence type="ECO:0000256" key="1">
    <source>
        <dbReference type="SAM" id="MobiDB-lite"/>
    </source>
</evidence>
<accession>A0A9J5YFF8</accession>
<feature type="region of interest" description="Disordered" evidence="1">
    <location>
        <begin position="1"/>
        <end position="47"/>
    </location>
</feature>
<dbReference type="PANTHER" id="PTHR31286:SF177">
    <property type="entry name" value="ENDONUCLEASE_EXONUCLEASE_PHOSPHATASE"/>
    <property type="match status" value="1"/>
</dbReference>
<evidence type="ECO:0000313" key="2">
    <source>
        <dbReference type="EMBL" id="KAG5598993.1"/>
    </source>
</evidence>
<dbReference type="EMBL" id="JACXVP010000006">
    <property type="protein sequence ID" value="KAG5598993.1"/>
    <property type="molecule type" value="Genomic_DNA"/>
</dbReference>
<feature type="compositionally biased region" description="Polar residues" evidence="1">
    <location>
        <begin position="33"/>
        <end position="42"/>
    </location>
</feature>
<dbReference type="InterPro" id="IPR040256">
    <property type="entry name" value="At4g02000-like"/>
</dbReference>
<keyword evidence="3" id="KW-1185">Reference proteome</keyword>
<protein>
    <recommendedName>
        <fullName evidence="4">DUF4283 domain-containing protein</fullName>
    </recommendedName>
</protein>
<reference evidence="2 3" key="1">
    <citation type="submission" date="2020-09" db="EMBL/GenBank/DDBJ databases">
        <title>De no assembly of potato wild relative species, Solanum commersonii.</title>
        <authorList>
            <person name="Cho K."/>
        </authorList>
    </citation>
    <scope>NUCLEOTIDE SEQUENCE [LARGE SCALE GENOMIC DNA]</scope>
    <source>
        <strain evidence="2">LZ3.2</strain>
        <tissue evidence="2">Leaf</tissue>
    </source>
</reference>
<feature type="region of interest" description="Disordered" evidence="1">
    <location>
        <begin position="81"/>
        <end position="105"/>
    </location>
</feature>
<dbReference type="Proteomes" id="UP000824120">
    <property type="component" value="Chromosome 6"/>
</dbReference>
<dbReference type="PANTHER" id="PTHR31286">
    <property type="entry name" value="GLYCINE-RICH CELL WALL STRUCTURAL PROTEIN 1.8-LIKE"/>
    <property type="match status" value="1"/>
</dbReference>
<proteinExistence type="predicted"/>
<evidence type="ECO:0008006" key="4">
    <source>
        <dbReference type="Google" id="ProtNLM"/>
    </source>
</evidence>
<gene>
    <name evidence="2" type="ORF">H5410_030363</name>
</gene>
<feature type="compositionally biased region" description="Low complexity" evidence="1">
    <location>
        <begin position="253"/>
        <end position="270"/>
    </location>
</feature>
<feature type="region of interest" description="Disordered" evidence="1">
    <location>
        <begin position="246"/>
        <end position="273"/>
    </location>
</feature>
<comment type="caution">
    <text evidence="2">The sequence shown here is derived from an EMBL/GenBank/DDBJ whole genome shotgun (WGS) entry which is preliminary data.</text>
</comment>
<evidence type="ECO:0000313" key="3">
    <source>
        <dbReference type="Proteomes" id="UP000824120"/>
    </source>
</evidence>
<dbReference type="OrthoDB" id="1002340at2759"/>
<organism evidence="2 3">
    <name type="scientific">Solanum commersonii</name>
    <name type="common">Commerson's wild potato</name>
    <name type="synonym">Commerson's nightshade</name>
    <dbReference type="NCBI Taxonomy" id="4109"/>
    <lineage>
        <taxon>Eukaryota</taxon>
        <taxon>Viridiplantae</taxon>
        <taxon>Streptophyta</taxon>
        <taxon>Embryophyta</taxon>
        <taxon>Tracheophyta</taxon>
        <taxon>Spermatophyta</taxon>
        <taxon>Magnoliopsida</taxon>
        <taxon>eudicotyledons</taxon>
        <taxon>Gunneridae</taxon>
        <taxon>Pentapetalae</taxon>
        <taxon>asterids</taxon>
        <taxon>lamiids</taxon>
        <taxon>Solanales</taxon>
        <taxon>Solanaceae</taxon>
        <taxon>Solanoideae</taxon>
        <taxon>Solaneae</taxon>
        <taxon>Solanum</taxon>
    </lineage>
</organism>